<keyword evidence="2" id="KW-0472">Membrane</keyword>
<dbReference type="EMBL" id="BAABCE010000005">
    <property type="protein sequence ID" value="GAA3543536.1"/>
    <property type="molecule type" value="Genomic_DNA"/>
</dbReference>
<dbReference type="Proteomes" id="UP001500707">
    <property type="component" value="Unassembled WGS sequence"/>
</dbReference>
<evidence type="ECO:0000256" key="1">
    <source>
        <dbReference type="SAM" id="MobiDB-lite"/>
    </source>
</evidence>
<feature type="transmembrane region" description="Helical" evidence="2">
    <location>
        <begin position="154"/>
        <end position="172"/>
    </location>
</feature>
<protein>
    <submittedName>
        <fullName evidence="3">Uncharacterized protein</fullName>
    </submittedName>
</protein>
<sequence length="377" mass="40357">MSEDRRTGRLHRRLLALSPTSRGRRGVTPPAPAPVPEPRPEPNTTPPGSPNDPTHSDPGSAPAPPPGSGRVPGADGSPASPSAPEPGSEDRGPSLSGGWLELLGVAGSLLSLFTAVLFYFGWASTDAETKALGLRDTIFHLSTSDYLLRSVDALFLPAWLGTAVAFSALGVHRMVRQGAPGVALLLRAGRHAWVVAFLLFPLYPLTPTTFDLAIPLLTIAGFLFTAYARTRPTDTTGAETASVRTDHVRLWGLALLISVLSLFWAVSTYAGIVGRGRADETARTVRIGLPAVVVFSEHDLLIRGGGSCHFRVPMKDSAYGYRYAGLRLFHIAGDRVFVVPREWSPQHGTLYELEQSESVRIEYVSGGNEQTDECSSG</sequence>
<organism evidence="3 4">
    <name type="scientific">Streptomyces osmaniensis</name>
    <dbReference type="NCBI Taxonomy" id="593134"/>
    <lineage>
        <taxon>Bacteria</taxon>
        <taxon>Bacillati</taxon>
        <taxon>Actinomycetota</taxon>
        <taxon>Actinomycetes</taxon>
        <taxon>Kitasatosporales</taxon>
        <taxon>Streptomycetaceae</taxon>
        <taxon>Streptomyces</taxon>
    </lineage>
</organism>
<comment type="caution">
    <text evidence="3">The sequence shown here is derived from an EMBL/GenBank/DDBJ whole genome shotgun (WGS) entry which is preliminary data.</text>
</comment>
<evidence type="ECO:0000313" key="3">
    <source>
        <dbReference type="EMBL" id="GAA3543536.1"/>
    </source>
</evidence>
<feature type="transmembrane region" description="Helical" evidence="2">
    <location>
        <begin position="250"/>
        <end position="272"/>
    </location>
</feature>
<feature type="transmembrane region" description="Helical" evidence="2">
    <location>
        <begin position="99"/>
        <end position="122"/>
    </location>
</feature>
<feature type="transmembrane region" description="Helical" evidence="2">
    <location>
        <begin position="184"/>
        <end position="203"/>
    </location>
</feature>
<evidence type="ECO:0000313" key="4">
    <source>
        <dbReference type="Proteomes" id="UP001500707"/>
    </source>
</evidence>
<keyword evidence="4" id="KW-1185">Reference proteome</keyword>
<keyword evidence="2" id="KW-1133">Transmembrane helix</keyword>
<keyword evidence="2" id="KW-0812">Transmembrane</keyword>
<evidence type="ECO:0000256" key="2">
    <source>
        <dbReference type="SAM" id="Phobius"/>
    </source>
</evidence>
<name>A0ABP6W1Y8_9ACTN</name>
<proteinExistence type="predicted"/>
<feature type="region of interest" description="Disordered" evidence="1">
    <location>
        <begin position="1"/>
        <end position="93"/>
    </location>
</feature>
<accession>A0ABP6W1Y8</accession>
<feature type="compositionally biased region" description="Low complexity" evidence="1">
    <location>
        <begin position="68"/>
        <end position="86"/>
    </location>
</feature>
<gene>
    <name evidence="3" type="ORF">GCM10022295_26730</name>
</gene>
<feature type="compositionally biased region" description="Pro residues" evidence="1">
    <location>
        <begin position="29"/>
        <end position="50"/>
    </location>
</feature>
<reference evidence="4" key="1">
    <citation type="journal article" date="2019" name="Int. J. Syst. Evol. Microbiol.">
        <title>The Global Catalogue of Microorganisms (GCM) 10K type strain sequencing project: providing services to taxonomists for standard genome sequencing and annotation.</title>
        <authorList>
            <consortium name="The Broad Institute Genomics Platform"/>
            <consortium name="The Broad Institute Genome Sequencing Center for Infectious Disease"/>
            <person name="Wu L."/>
            <person name="Ma J."/>
        </authorList>
    </citation>
    <scope>NUCLEOTIDE SEQUENCE [LARGE SCALE GENOMIC DNA]</scope>
    <source>
        <strain evidence="4">JCM 17656</strain>
    </source>
</reference>